<sequence>MDYIFKEYIDPINIKSGIRFIKLSEVSNNHINELAKMYCTLFNSDNTNLLKLLDIAGRTNKEGLWSNEPYTYEVCTDIITDYMSENYFGVVALGKAENKDLLIGASIYQIRSLAKIQENVGIIPFKVPEDTEVWCEIDTFRREVTLDGNKVKYLSNKMRFYVLKMYKGNKQVLIYSSTNNPVMLKSWKKDGFTIANKPTSFGNNYQVFKLIY</sequence>
<evidence type="ECO:0000313" key="1">
    <source>
        <dbReference type="EMBL" id="RJR27202.1"/>
    </source>
</evidence>
<accession>A0A3A4ZDI8</accession>
<gene>
    <name evidence="1" type="ORF">C4561_02825</name>
</gene>
<reference evidence="1 2" key="1">
    <citation type="journal article" date="2017" name="ISME J.">
        <title>Energy and carbon metabolisms in a deep terrestrial subsurface fluid microbial community.</title>
        <authorList>
            <person name="Momper L."/>
            <person name="Jungbluth S.P."/>
            <person name="Lee M.D."/>
            <person name="Amend J.P."/>
        </authorList>
    </citation>
    <scope>NUCLEOTIDE SEQUENCE [LARGE SCALE GENOMIC DNA]</scope>
    <source>
        <strain evidence="1">SURF_46</strain>
    </source>
</reference>
<dbReference type="EMBL" id="QZJF01000015">
    <property type="protein sequence ID" value="RJR27202.1"/>
    <property type="molecule type" value="Genomic_DNA"/>
</dbReference>
<proteinExistence type="predicted"/>
<evidence type="ECO:0000313" key="2">
    <source>
        <dbReference type="Proteomes" id="UP000265540"/>
    </source>
</evidence>
<organism evidence="1 2">
    <name type="scientific">candidate division WWE3 bacterium</name>
    <dbReference type="NCBI Taxonomy" id="2053526"/>
    <lineage>
        <taxon>Bacteria</taxon>
        <taxon>Katanobacteria</taxon>
    </lineage>
</organism>
<name>A0A3A4ZDI8_UNCKA</name>
<protein>
    <submittedName>
        <fullName evidence="1">Uncharacterized protein</fullName>
    </submittedName>
</protein>
<comment type="caution">
    <text evidence="1">The sequence shown here is derived from an EMBL/GenBank/DDBJ whole genome shotgun (WGS) entry which is preliminary data.</text>
</comment>
<dbReference type="Proteomes" id="UP000265540">
    <property type="component" value="Unassembled WGS sequence"/>
</dbReference>
<dbReference type="AlphaFoldDB" id="A0A3A4ZDI8"/>